<keyword evidence="8 9" id="KW-0961">Cell wall biogenesis/degradation</keyword>
<keyword evidence="3" id="KW-0436">Ligase</keyword>
<keyword evidence="9" id="KW-0132">Cell division</keyword>
<evidence type="ECO:0000256" key="4">
    <source>
        <dbReference type="ARBA" id="ARBA00022741"/>
    </source>
</evidence>
<dbReference type="Gene3D" id="3.90.190.20">
    <property type="entry name" value="Mur ligase, C-terminal domain"/>
    <property type="match status" value="1"/>
</dbReference>
<dbReference type="GO" id="GO:0005524">
    <property type="term" value="F:ATP binding"/>
    <property type="evidence" value="ECO:0007669"/>
    <property type="project" value="UniProtKB-KW"/>
</dbReference>
<dbReference type="InterPro" id="IPR036565">
    <property type="entry name" value="Mur-like_cat_sf"/>
</dbReference>
<dbReference type="PROSITE" id="PS01011">
    <property type="entry name" value="FOLYLPOLYGLU_SYNT_1"/>
    <property type="match status" value="1"/>
</dbReference>
<dbReference type="EMBL" id="PFNM01000029">
    <property type="protein sequence ID" value="PIZ44929.1"/>
    <property type="molecule type" value="Genomic_DNA"/>
</dbReference>
<dbReference type="GO" id="GO:0009252">
    <property type="term" value="P:peptidoglycan biosynthetic process"/>
    <property type="evidence" value="ECO:0007669"/>
    <property type="project" value="UniProtKB-UniPathway"/>
</dbReference>
<keyword evidence="5" id="KW-0067">ATP-binding</keyword>
<evidence type="ECO:0000313" key="14">
    <source>
        <dbReference type="Proteomes" id="UP000230553"/>
    </source>
</evidence>
<keyword evidence="6 9" id="KW-0133">Cell shape</keyword>
<sequence>MEQILRIIKKLIPTKIFGLAQPLYHFCLAYFGALIYSFPSRLHRACLTGRQACLTGRQGFGGQAKKMYVVGVTGTKGKSTTSYLIAQILNSAGIKTGMATTVLFKIGEKEWINSSKQTMLGRFQLQRLLAKMAKEDCKYAVVETSSEGILQYRHTFIDYDAAVFTNLSPEHIERHGSFENYRDAKVRLFKKVAGKENGVGVYNLDDANIGYFLKPKIPNQYVFTSSFKMSGGSVGNLYQIAKIKSSPNGASFALNGEEIKMPLIGKFNVYNATAAICFVLSQGVELSEIKKAMAQIKPPPGRLELVKANGFNVVVDYAHEPASLEAVYKAVIESKIKSSKGKMICLFGSQGGGRDKWKRRAMGRIAAEYCDKIVLTNEDPYDESPIEIINQVSEGIVIAGEKSNKLVVYKIIDRKEAIKKAIS</sequence>
<proteinExistence type="inferred from homology"/>
<dbReference type="GO" id="GO:0051301">
    <property type="term" value="P:cell division"/>
    <property type="evidence" value="ECO:0007669"/>
    <property type="project" value="UniProtKB-KW"/>
</dbReference>
<keyword evidence="2" id="KW-0963">Cytoplasm</keyword>
<dbReference type="Pfam" id="PF08245">
    <property type="entry name" value="Mur_ligase_M"/>
    <property type="match status" value="1"/>
</dbReference>
<evidence type="ECO:0000256" key="7">
    <source>
        <dbReference type="ARBA" id="ARBA00022984"/>
    </source>
</evidence>
<dbReference type="NCBIfam" id="TIGR01085">
    <property type="entry name" value="murE"/>
    <property type="match status" value="1"/>
</dbReference>
<dbReference type="SUPFAM" id="SSF53623">
    <property type="entry name" value="MurD-like peptide ligases, catalytic domain"/>
    <property type="match status" value="1"/>
</dbReference>
<dbReference type="InterPro" id="IPR013221">
    <property type="entry name" value="Mur_ligase_cen"/>
</dbReference>
<dbReference type="GO" id="GO:0071555">
    <property type="term" value="P:cell wall organization"/>
    <property type="evidence" value="ECO:0007669"/>
    <property type="project" value="UniProtKB-KW"/>
</dbReference>
<reference evidence="14" key="1">
    <citation type="submission" date="2017-09" db="EMBL/GenBank/DDBJ databases">
        <title>Depth-based differentiation of microbial function through sediment-hosted aquifers and enrichment of novel symbionts in the deep terrestrial subsurface.</title>
        <authorList>
            <person name="Probst A.J."/>
            <person name="Ladd B."/>
            <person name="Jarett J.K."/>
            <person name="Geller-Mcgrath D.E."/>
            <person name="Sieber C.M.K."/>
            <person name="Emerson J.B."/>
            <person name="Anantharaman K."/>
            <person name="Thomas B.C."/>
            <person name="Malmstrom R."/>
            <person name="Stieglmeier M."/>
            <person name="Klingl A."/>
            <person name="Woyke T."/>
            <person name="Ryan C.M."/>
            <person name="Banfield J.F."/>
        </authorList>
    </citation>
    <scope>NUCLEOTIDE SEQUENCE [LARGE SCALE GENOMIC DNA]</scope>
</reference>
<dbReference type="GO" id="GO:0008360">
    <property type="term" value="P:regulation of cell shape"/>
    <property type="evidence" value="ECO:0007669"/>
    <property type="project" value="UniProtKB-KW"/>
</dbReference>
<comment type="caution">
    <text evidence="13">The sequence shown here is derived from an EMBL/GenBank/DDBJ whole genome shotgun (WGS) entry which is preliminary data.</text>
</comment>
<dbReference type="InterPro" id="IPR036615">
    <property type="entry name" value="Mur_ligase_C_dom_sf"/>
</dbReference>
<protein>
    <recommendedName>
        <fullName evidence="15">UDP-N-acetylmuramoyl-L-alanyl-D-glutamate--2, 6-diaminopimelate ligase</fullName>
    </recommendedName>
</protein>
<keyword evidence="10" id="KW-1133">Transmembrane helix</keyword>
<dbReference type="InterPro" id="IPR005761">
    <property type="entry name" value="UDP-N-AcMur-Glu-dNH2Pim_ligase"/>
</dbReference>
<organism evidence="13 14">
    <name type="scientific">Candidatus Wolfebacteria bacterium CG_4_10_14_0_2_um_filter_39_18</name>
    <dbReference type="NCBI Taxonomy" id="1975061"/>
    <lineage>
        <taxon>Bacteria</taxon>
        <taxon>Candidatus Wolfeibacteriota</taxon>
    </lineage>
</organism>
<evidence type="ECO:0000256" key="9">
    <source>
        <dbReference type="RuleBase" id="RU004135"/>
    </source>
</evidence>
<dbReference type="SUPFAM" id="SSF53244">
    <property type="entry name" value="MurD-like peptide ligases, peptide-binding domain"/>
    <property type="match status" value="1"/>
</dbReference>
<comment type="pathway">
    <text evidence="9">Cell wall biogenesis; peptidoglycan biosynthesis.</text>
</comment>
<dbReference type="GO" id="GO:0004326">
    <property type="term" value="F:tetrahydrofolylpolyglutamate synthase activity"/>
    <property type="evidence" value="ECO:0007669"/>
    <property type="project" value="InterPro"/>
</dbReference>
<keyword evidence="4" id="KW-0547">Nucleotide-binding</keyword>
<dbReference type="Pfam" id="PF02875">
    <property type="entry name" value="Mur_ligase_C"/>
    <property type="match status" value="1"/>
</dbReference>
<evidence type="ECO:0000256" key="1">
    <source>
        <dbReference type="ARBA" id="ARBA00005898"/>
    </source>
</evidence>
<dbReference type="Proteomes" id="UP000230553">
    <property type="component" value="Unassembled WGS sequence"/>
</dbReference>
<dbReference type="InterPro" id="IPR004101">
    <property type="entry name" value="Mur_ligase_C"/>
</dbReference>
<evidence type="ECO:0000256" key="3">
    <source>
        <dbReference type="ARBA" id="ARBA00022598"/>
    </source>
</evidence>
<evidence type="ECO:0000256" key="10">
    <source>
        <dbReference type="SAM" id="Phobius"/>
    </source>
</evidence>
<feature type="non-terminal residue" evidence="13">
    <location>
        <position position="423"/>
    </location>
</feature>
<comment type="subcellular location">
    <subcellularLocation>
        <location evidence="9">Cytoplasm</location>
    </subcellularLocation>
</comment>
<evidence type="ECO:0000256" key="5">
    <source>
        <dbReference type="ARBA" id="ARBA00022840"/>
    </source>
</evidence>
<name>A0A2M7TG05_9BACT</name>
<keyword evidence="10" id="KW-0472">Membrane</keyword>
<feature type="domain" description="Mur ligase central" evidence="12">
    <location>
        <begin position="72"/>
        <end position="278"/>
    </location>
</feature>
<evidence type="ECO:0000256" key="6">
    <source>
        <dbReference type="ARBA" id="ARBA00022960"/>
    </source>
</evidence>
<dbReference type="GO" id="GO:0005737">
    <property type="term" value="C:cytoplasm"/>
    <property type="evidence" value="ECO:0007669"/>
    <property type="project" value="UniProtKB-SubCell"/>
</dbReference>
<evidence type="ECO:0000259" key="11">
    <source>
        <dbReference type="Pfam" id="PF02875"/>
    </source>
</evidence>
<dbReference type="InterPro" id="IPR018109">
    <property type="entry name" value="Folylpolyglutamate_synth_CS"/>
</dbReference>
<dbReference type="PANTHER" id="PTHR23135">
    <property type="entry name" value="MUR LIGASE FAMILY MEMBER"/>
    <property type="match status" value="1"/>
</dbReference>
<evidence type="ECO:0000313" key="13">
    <source>
        <dbReference type="EMBL" id="PIZ44929.1"/>
    </source>
</evidence>
<evidence type="ECO:0000259" key="12">
    <source>
        <dbReference type="Pfam" id="PF08245"/>
    </source>
</evidence>
<evidence type="ECO:0008006" key="15">
    <source>
        <dbReference type="Google" id="ProtNLM"/>
    </source>
</evidence>
<accession>A0A2M7TG05</accession>
<keyword evidence="10" id="KW-0812">Transmembrane</keyword>
<evidence type="ECO:0000256" key="2">
    <source>
        <dbReference type="ARBA" id="ARBA00022490"/>
    </source>
</evidence>
<evidence type="ECO:0000256" key="8">
    <source>
        <dbReference type="ARBA" id="ARBA00023316"/>
    </source>
</evidence>
<comment type="similarity">
    <text evidence="1">Belongs to the MurCDEF family. MurE subfamily.</text>
</comment>
<feature type="transmembrane region" description="Helical" evidence="10">
    <location>
        <begin position="16"/>
        <end position="38"/>
    </location>
</feature>
<gene>
    <name evidence="13" type="ORF">COY31_01515</name>
</gene>
<keyword evidence="9" id="KW-0131">Cell cycle</keyword>
<dbReference type="UniPathway" id="UPA00219"/>
<dbReference type="AlphaFoldDB" id="A0A2M7TG05"/>
<dbReference type="PANTHER" id="PTHR23135:SF4">
    <property type="entry name" value="UDP-N-ACETYLMURAMOYL-L-ALANYL-D-GLUTAMATE--2,6-DIAMINOPIMELATE LIGASE MURE HOMOLOG, CHLOROPLASTIC"/>
    <property type="match status" value="1"/>
</dbReference>
<dbReference type="Gene3D" id="3.40.1190.10">
    <property type="entry name" value="Mur-like, catalytic domain"/>
    <property type="match status" value="1"/>
</dbReference>
<keyword evidence="7 9" id="KW-0573">Peptidoglycan synthesis</keyword>
<feature type="domain" description="Mur ligase C-terminal" evidence="11">
    <location>
        <begin position="301"/>
        <end position="422"/>
    </location>
</feature>